<comment type="caution">
    <text evidence="1">The sequence shown here is derived from an EMBL/GenBank/DDBJ whole genome shotgun (WGS) entry which is preliminary data.</text>
</comment>
<reference evidence="1 2" key="1">
    <citation type="journal article" date="2018" name="Front. Plant Sci.">
        <title>Red Clover (Trifolium pratense) and Zigzag Clover (T. medium) - A Picture of Genomic Similarities and Differences.</title>
        <authorList>
            <person name="Dluhosova J."/>
            <person name="Istvanek J."/>
            <person name="Nedelnik J."/>
            <person name="Repkova J."/>
        </authorList>
    </citation>
    <scope>NUCLEOTIDE SEQUENCE [LARGE SCALE GENOMIC DNA]</scope>
    <source>
        <strain evidence="2">cv. 10/8</strain>
        <tissue evidence="1">Leaf</tissue>
    </source>
</reference>
<name>A0A392S405_9FABA</name>
<accession>A0A392S405</accession>
<sequence length="106" mass="12084">LDNDSVHLQIIIVSIFSGGRSTRDVIGTFNSSSSGIKGSKKNVKEDLDNTCSLLEKKREQLCSLEQEKASLLRQTFDLVPLEEIIIQKETCLSEAWIHQRDFYQRI</sequence>
<evidence type="ECO:0000313" key="1">
    <source>
        <dbReference type="EMBL" id="MCI43419.1"/>
    </source>
</evidence>
<organism evidence="1 2">
    <name type="scientific">Trifolium medium</name>
    <dbReference type="NCBI Taxonomy" id="97028"/>
    <lineage>
        <taxon>Eukaryota</taxon>
        <taxon>Viridiplantae</taxon>
        <taxon>Streptophyta</taxon>
        <taxon>Embryophyta</taxon>
        <taxon>Tracheophyta</taxon>
        <taxon>Spermatophyta</taxon>
        <taxon>Magnoliopsida</taxon>
        <taxon>eudicotyledons</taxon>
        <taxon>Gunneridae</taxon>
        <taxon>Pentapetalae</taxon>
        <taxon>rosids</taxon>
        <taxon>fabids</taxon>
        <taxon>Fabales</taxon>
        <taxon>Fabaceae</taxon>
        <taxon>Papilionoideae</taxon>
        <taxon>50 kb inversion clade</taxon>
        <taxon>NPAAA clade</taxon>
        <taxon>Hologalegina</taxon>
        <taxon>IRL clade</taxon>
        <taxon>Trifolieae</taxon>
        <taxon>Trifolium</taxon>
    </lineage>
</organism>
<evidence type="ECO:0000313" key="2">
    <source>
        <dbReference type="Proteomes" id="UP000265520"/>
    </source>
</evidence>
<feature type="non-terminal residue" evidence="1">
    <location>
        <position position="1"/>
    </location>
</feature>
<dbReference type="Proteomes" id="UP000265520">
    <property type="component" value="Unassembled WGS sequence"/>
</dbReference>
<dbReference type="EMBL" id="LXQA010317115">
    <property type="protein sequence ID" value="MCI43419.1"/>
    <property type="molecule type" value="Genomic_DNA"/>
</dbReference>
<protein>
    <submittedName>
        <fullName evidence="1">Uncharacterized protein</fullName>
    </submittedName>
</protein>
<keyword evidence="2" id="KW-1185">Reference proteome</keyword>
<proteinExistence type="predicted"/>
<dbReference type="AlphaFoldDB" id="A0A392S405"/>